<sequence length="717" mass="81033">MDYTAIKGPSGNGFGASKTIKDKEWERKQRNREYRVAARREKRNRKSDEKKQRKLNAIILRRMTRNPDKYNKNAERNRLRDIEGERRRIWQEAVRQAQRLAAVHDQSGVSFNVGPVVMQEDGTVISQDTLRRRQEKAKERAAAEQNKEGGTTNGVRTNYEVVEGETPASVSTNPPALRDGINPDRLAHMEAAVSQRPPSRLSKTQQKKRAALEPRPPPPKPIIPEGVSIPEGEENWLDLWDLPDDQLERRVLREKKRKAAERKALREKQKSGKAERRAARDEKRRVYRDIKLTWKAIKEEQTREKTRMKSIEDEESKKIAVDINVLERKAALDCCAALGFTLANTTGVDEIKPRALGMKGVEVDFDAIEIGETRSDVRSKKANSRVNLGDVPDHAKAEYISRGQRSEDEEPEDFIRLDVGEGQDFETLNYNHKLRRKLRRAIDNAEIRKEMLVRQRALDHCNEKNIEVPSELKTPYKPINAKGQRILDNGTLETAKQERVRARMELAEFNTQMRILRKQAKEAAIYAGLRKHAELTGKISSNEPLMKNEEAKNAQQRSGPADVMSAVENSLPIAALKAATVGFKNRAESEESTSSDSGIQPEQDPRAPCTSEGNSNTESSTSASDIRASKRQRLQNDSSKVNNKQSESTNSDRQAMIVAELVLSANTKKRKDTQLPNGIGSNGVGKDVNSWKVDGLPGDRSHKSKFLRLLGDQKSTM</sequence>
<feature type="compositionally biased region" description="Polar residues" evidence="2">
    <location>
        <begin position="635"/>
        <end position="653"/>
    </location>
</feature>
<dbReference type="AlphaFoldDB" id="A0A8H3FHC5"/>
<name>A0A8H3FHC5_9LECA</name>
<feature type="compositionally biased region" description="Low complexity" evidence="2">
    <location>
        <begin position="610"/>
        <end position="624"/>
    </location>
</feature>
<dbReference type="EMBL" id="CAJPDR010000174">
    <property type="protein sequence ID" value="CAF9923700.1"/>
    <property type="molecule type" value="Genomic_DNA"/>
</dbReference>
<feature type="region of interest" description="Disordered" evidence="2">
    <location>
        <begin position="1"/>
        <end position="55"/>
    </location>
</feature>
<feature type="coiled-coil region" evidence="1">
    <location>
        <begin position="492"/>
        <end position="519"/>
    </location>
</feature>
<reference evidence="3" key="1">
    <citation type="submission" date="2021-03" db="EMBL/GenBank/DDBJ databases">
        <authorList>
            <person name="Tagirdzhanova G."/>
        </authorList>
    </citation>
    <scope>NUCLEOTIDE SEQUENCE</scope>
</reference>
<feature type="region of interest" description="Disordered" evidence="2">
    <location>
        <begin position="128"/>
        <end position="158"/>
    </location>
</feature>
<feature type="compositionally biased region" description="Basic and acidic residues" evidence="2">
    <location>
        <begin position="19"/>
        <end position="39"/>
    </location>
</feature>
<accession>A0A8H3FHC5</accession>
<feature type="region of interest" description="Disordered" evidence="2">
    <location>
        <begin position="261"/>
        <end position="280"/>
    </location>
</feature>
<evidence type="ECO:0000256" key="1">
    <source>
        <dbReference type="SAM" id="Coils"/>
    </source>
</evidence>
<dbReference type="Proteomes" id="UP000664203">
    <property type="component" value="Unassembled WGS sequence"/>
</dbReference>
<proteinExistence type="predicted"/>
<evidence type="ECO:0000313" key="3">
    <source>
        <dbReference type="EMBL" id="CAF9923700.1"/>
    </source>
</evidence>
<feature type="region of interest" description="Disordered" evidence="2">
    <location>
        <begin position="586"/>
        <end position="653"/>
    </location>
</feature>
<evidence type="ECO:0000256" key="2">
    <source>
        <dbReference type="SAM" id="MobiDB-lite"/>
    </source>
</evidence>
<keyword evidence="1" id="KW-0175">Coiled coil</keyword>
<protein>
    <submittedName>
        <fullName evidence="3">Uncharacterized protein</fullName>
    </submittedName>
</protein>
<comment type="caution">
    <text evidence="3">The sequence shown here is derived from an EMBL/GenBank/DDBJ whole genome shotgun (WGS) entry which is preliminary data.</text>
</comment>
<feature type="compositionally biased region" description="Basic and acidic residues" evidence="2">
    <location>
        <begin position="129"/>
        <end position="147"/>
    </location>
</feature>
<gene>
    <name evidence="3" type="ORF">ALECFALPRED_002527</name>
</gene>
<feature type="region of interest" description="Disordered" evidence="2">
    <location>
        <begin position="669"/>
        <end position="717"/>
    </location>
</feature>
<dbReference type="OrthoDB" id="10066125at2759"/>
<organism evidence="3 4">
    <name type="scientific">Alectoria fallacina</name>
    <dbReference type="NCBI Taxonomy" id="1903189"/>
    <lineage>
        <taxon>Eukaryota</taxon>
        <taxon>Fungi</taxon>
        <taxon>Dikarya</taxon>
        <taxon>Ascomycota</taxon>
        <taxon>Pezizomycotina</taxon>
        <taxon>Lecanoromycetes</taxon>
        <taxon>OSLEUM clade</taxon>
        <taxon>Lecanoromycetidae</taxon>
        <taxon>Lecanorales</taxon>
        <taxon>Lecanorineae</taxon>
        <taxon>Parmeliaceae</taxon>
        <taxon>Alectoria</taxon>
    </lineage>
</organism>
<keyword evidence="4" id="KW-1185">Reference proteome</keyword>
<evidence type="ECO:0000313" key="4">
    <source>
        <dbReference type="Proteomes" id="UP000664203"/>
    </source>
</evidence>
<feature type="region of interest" description="Disordered" evidence="2">
    <location>
        <begin position="540"/>
        <end position="563"/>
    </location>
</feature>
<feature type="region of interest" description="Disordered" evidence="2">
    <location>
        <begin position="191"/>
        <end position="228"/>
    </location>
</feature>